<sequence length="456" mass="49952">MKKDMRKSDVKKQIIVLALTAAFVLPGATWAAEGKVQITPPSAVMAQDKLKKYYEIPNFRIGGKYNLDADPESWRNGGEGGTTLESLGAAPLRAAYIAVGTPKRNDKGEIVNAVIINTYYSGDSTWMYNTWYEGQPLNAFSGGAVVGPGRTIDTNRYYVVFLDALGLWGASKPSDGLGRKFPQYSYFDMVQANYRMLREHLNIGQVEVATGVSMGATQSWVWGVMHSPSGFVKAIMPIGGTTASDGDDAVGQWTFRLGQAAIESDPVWRKTNGNYYDLPLDQHPKQGLEFMWSILQLTGYTFPVRSSTPWSTLQKEVFYWEPKGDETLTYINRTKNEDMVDYWYRNESGFNYNINKELTRIKARTLVVHVDTDQWLMVENAKKAAQAVQGAYFASFPDATAHYGVFKAPNVLKSTIQAFVENTFTTNLPGVGGGGGGGGGGGAVEAPAAKPAGLAK</sequence>
<keyword evidence="2" id="KW-0732">Signal</keyword>
<accession>A0A6A7RWJ6</accession>
<dbReference type="Proteomes" id="UP000342300">
    <property type="component" value="Unassembled WGS sequence"/>
</dbReference>
<gene>
    <name evidence="3" type="ORF">CRU78_15615</name>
</gene>
<feature type="chain" id="PRO_5025665820" description="Homoserine O-acetyltransferase" evidence="2">
    <location>
        <begin position="32"/>
        <end position="456"/>
    </location>
</feature>
<evidence type="ECO:0008006" key="5">
    <source>
        <dbReference type="Google" id="ProtNLM"/>
    </source>
</evidence>
<dbReference type="SUPFAM" id="SSF53474">
    <property type="entry name" value="alpha/beta-Hydrolases"/>
    <property type="match status" value="1"/>
</dbReference>
<comment type="caution">
    <text evidence="3">The sequence shown here is derived from an EMBL/GenBank/DDBJ whole genome shotgun (WGS) entry which is preliminary data.</text>
</comment>
<dbReference type="InterPro" id="IPR029058">
    <property type="entry name" value="AB_hydrolase_fold"/>
</dbReference>
<dbReference type="GO" id="GO:0016747">
    <property type="term" value="F:acyltransferase activity, transferring groups other than amino-acyl groups"/>
    <property type="evidence" value="ECO:0007669"/>
    <property type="project" value="InterPro"/>
</dbReference>
<feature type="region of interest" description="Disordered" evidence="1">
    <location>
        <begin position="435"/>
        <end position="456"/>
    </location>
</feature>
<reference evidence="3 4" key="1">
    <citation type="submission" date="2017-09" db="EMBL/GenBank/DDBJ databases">
        <title>Metagenomic Analysis Reveals Denitrifying Candidatus Accumulibacter and Flanking Population as a Source of N2O.</title>
        <authorList>
            <person name="Gao H."/>
            <person name="Mao Y."/>
            <person name="Zhao X."/>
            <person name="Liu W.-T."/>
            <person name="Zhang T."/>
            <person name="Wells G."/>
        </authorList>
    </citation>
    <scope>NUCLEOTIDE SEQUENCE [LARGE SCALE GENOMIC DNA]</scope>
    <source>
        <strain evidence="3">CANDO_2_IC</strain>
    </source>
</reference>
<evidence type="ECO:0000256" key="2">
    <source>
        <dbReference type="SAM" id="SignalP"/>
    </source>
</evidence>
<evidence type="ECO:0000313" key="3">
    <source>
        <dbReference type="EMBL" id="MQM31858.1"/>
    </source>
</evidence>
<dbReference type="InterPro" id="IPR008220">
    <property type="entry name" value="HAT_MetX-like"/>
</dbReference>
<dbReference type="AlphaFoldDB" id="A0A6A7RWJ6"/>
<evidence type="ECO:0000256" key="1">
    <source>
        <dbReference type="SAM" id="MobiDB-lite"/>
    </source>
</evidence>
<dbReference type="PANTHER" id="PTHR32268:SF15">
    <property type="entry name" value="HOMOSERINE ACETYLTRANSFERASE FAMILY PROTEIN (AFU_ORTHOLOGUE AFUA_1G15350)"/>
    <property type="match status" value="1"/>
</dbReference>
<organism evidence="3 4">
    <name type="scientific">Candidatus Accumulibacter phosphatis</name>
    <dbReference type="NCBI Taxonomy" id="327160"/>
    <lineage>
        <taxon>Bacteria</taxon>
        <taxon>Pseudomonadati</taxon>
        <taxon>Pseudomonadota</taxon>
        <taxon>Betaproteobacteria</taxon>
        <taxon>Candidatus Accumulibacter</taxon>
    </lineage>
</organism>
<name>A0A6A7RWJ6_9PROT</name>
<dbReference type="EMBL" id="PDHS01000394">
    <property type="protein sequence ID" value="MQM31858.1"/>
    <property type="molecule type" value="Genomic_DNA"/>
</dbReference>
<dbReference type="PANTHER" id="PTHR32268">
    <property type="entry name" value="HOMOSERINE O-ACETYLTRANSFERASE"/>
    <property type="match status" value="1"/>
</dbReference>
<feature type="compositionally biased region" description="Low complexity" evidence="1">
    <location>
        <begin position="444"/>
        <end position="456"/>
    </location>
</feature>
<feature type="signal peptide" evidence="2">
    <location>
        <begin position="1"/>
        <end position="31"/>
    </location>
</feature>
<protein>
    <recommendedName>
        <fullName evidence="5">Homoserine O-acetyltransferase</fullName>
    </recommendedName>
</protein>
<evidence type="ECO:0000313" key="4">
    <source>
        <dbReference type="Proteomes" id="UP000342300"/>
    </source>
</evidence>
<dbReference type="Gene3D" id="3.40.50.1820">
    <property type="entry name" value="alpha/beta hydrolase"/>
    <property type="match status" value="1"/>
</dbReference>
<proteinExistence type="predicted"/>